<accession>A0A7U3MEZ5</accession>
<dbReference type="Pfam" id="PF05919">
    <property type="entry name" value="Mitovir_RNA_pol"/>
    <property type="match status" value="1"/>
</dbReference>
<evidence type="ECO:0000256" key="1">
    <source>
        <dbReference type="ARBA" id="ARBA00022484"/>
    </source>
</evidence>
<dbReference type="EMBL" id="MN557012">
    <property type="protein sequence ID" value="QHD64817.1"/>
    <property type="molecule type" value="Genomic_RNA"/>
</dbReference>
<organism evidence="5">
    <name type="scientific">Erysiphe necator associated mitovirus 6</name>
    <dbReference type="NCBI Taxonomy" id="2691994"/>
    <lineage>
        <taxon>Viruses</taxon>
        <taxon>Riboviria</taxon>
        <taxon>Orthornavirae</taxon>
        <taxon>Lenarviricota</taxon>
        <taxon>Howeltoviricetes</taxon>
        <taxon>Cryppavirales</taxon>
        <taxon>Mitoviridae</taxon>
        <taxon>Mitovirus</taxon>
    </lineage>
</organism>
<dbReference type="InterPro" id="IPR043502">
    <property type="entry name" value="DNA/RNA_pol_sf"/>
</dbReference>
<keyword evidence="1" id="KW-0696">RNA-directed RNA polymerase</keyword>
<dbReference type="PANTHER" id="PTHR34456">
    <property type="entry name" value="MITOVIRUS RNA-DEPENDENT RNA POLYMERASE"/>
    <property type="match status" value="1"/>
</dbReference>
<keyword evidence="4" id="KW-1133">Transmembrane helix</keyword>
<proteinExistence type="predicted"/>
<sequence length="738" mass="84756">MLRNFFQTSKRSKISSKAWISLREIKVFFEEVIWVSRMSILKDELSILQKRTIKLVKKSGFQFTFKYLKTVLHLVVRFLSGRPLLTYAPKGMPYVSIDSNGLPKVLPLKLRRFLIDCDLSKDSKPIGAILSIISIFRVFPTHVKPKLDTIVSDFTGSVKTFDLNKLKLACIDLLSKDRISREPKFQCKVIGGESAGPNGFKAAWSSGIDALAFIHNPKLLFSLSLWYWKFSKVLFIWLWLLISIGFIPYTLLLSFSPVLRSNPLIAGKLSVVYNVAGKARVIAITNWWIQAAFKPLHDDLFSLLKTIPQDGTFNQDKPLDILLSKDLDSTIYSFDLSAATDRLPMEIQRDILNIIYSDNVGNMWSNILRNISWKYNDQYYKYSVGQPMGAYSSWAMLAITHHIITRLASLEVNLDKFEDYCVLGDDFVIRNDEVSNQYLIIMKLLGVEINLDKSVISDRFSEFAKRLKGPGINITPIGPGLILRFIRDKFYIGSLISESIKLNWFKNIDDVLNPILERFPKRGNILTLTLWICSGAGGAFAQRLNGTDHPLTDRMIPIYFGRHINPDNINVLHGLISSIGLAFTKQIRWDLQAQKKQLMLEIDKLYNFKLHKHFVSKLTSTMILESLLLGISPGFYHYLTSISKAYDELEEKFEILNRGFHDWDSISRLIRMDSSLNFSTLDWTNRSEVKKIGEKCRTLVGLMQKEYDIHNPPMIRGNKRVREQELLKHANRINIAIF</sequence>
<feature type="transmembrane region" description="Helical" evidence="4">
    <location>
        <begin position="233"/>
        <end position="255"/>
    </location>
</feature>
<dbReference type="InterPro" id="IPR008686">
    <property type="entry name" value="RNA_pol_mitovir"/>
</dbReference>
<evidence type="ECO:0000256" key="2">
    <source>
        <dbReference type="ARBA" id="ARBA00022679"/>
    </source>
</evidence>
<evidence type="ECO:0000313" key="5">
    <source>
        <dbReference type="EMBL" id="QHD64817.1"/>
    </source>
</evidence>
<dbReference type="PANTHER" id="PTHR34456:SF9">
    <property type="entry name" value="MITOVIRUS RNA-DEPENDENT RNA POLYMERASE"/>
    <property type="match status" value="1"/>
</dbReference>
<evidence type="ECO:0000256" key="3">
    <source>
        <dbReference type="ARBA" id="ARBA00022695"/>
    </source>
</evidence>
<dbReference type="GO" id="GO:0003968">
    <property type="term" value="F:RNA-directed RNA polymerase activity"/>
    <property type="evidence" value="ECO:0007669"/>
    <property type="project" value="UniProtKB-KW"/>
</dbReference>
<keyword evidence="3" id="KW-0548">Nucleotidyltransferase</keyword>
<reference evidence="5" key="1">
    <citation type="submission" date="2019-10" db="EMBL/GenBank/DDBJ databases">
        <title>The miscellaneous mycovirome associated to the plant pathogenic fungus Erysiphe necator.</title>
        <authorList>
            <person name="Rodriguez Romero J."/>
            <person name="Chiapello M."/>
            <person name="Cordoba L."/>
            <person name="Turina M."/>
            <person name="Ayllon M.A."/>
        </authorList>
    </citation>
    <scope>NUCLEOTIDE SEQUENCE</scope>
    <source>
        <strain evidence="5">PMS-18_DN51078</strain>
    </source>
</reference>
<keyword evidence="4" id="KW-0812">Transmembrane</keyword>
<protein>
    <submittedName>
        <fullName evidence="5">RdRp</fullName>
    </submittedName>
</protein>
<dbReference type="SUPFAM" id="SSF56672">
    <property type="entry name" value="DNA/RNA polymerases"/>
    <property type="match status" value="1"/>
</dbReference>
<keyword evidence="2" id="KW-0808">Transferase</keyword>
<name>A0A7U3MEZ5_9VIRU</name>
<evidence type="ECO:0000256" key="4">
    <source>
        <dbReference type="SAM" id="Phobius"/>
    </source>
</evidence>
<keyword evidence="4" id="KW-0472">Membrane</keyword>